<sequence length="96" mass="10597">DQTKKNNLLESIIDLCKCFCATRCTTATCIAKGALIRHFIHCDQGNACTYSSCASARPLIHHWKSCKHTYCRACISIEAATGQTRMPPPQSAPQRV</sequence>
<organism evidence="6 7">
    <name type="scientific">Pristionchus mayeri</name>
    <dbReference type="NCBI Taxonomy" id="1317129"/>
    <lineage>
        <taxon>Eukaryota</taxon>
        <taxon>Metazoa</taxon>
        <taxon>Ecdysozoa</taxon>
        <taxon>Nematoda</taxon>
        <taxon>Chromadorea</taxon>
        <taxon>Rhabditida</taxon>
        <taxon>Rhabditina</taxon>
        <taxon>Diplogasteromorpha</taxon>
        <taxon>Diplogasteroidea</taxon>
        <taxon>Neodiplogasteridae</taxon>
        <taxon>Pristionchus</taxon>
    </lineage>
</organism>
<accession>A0AAN5C790</accession>
<dbReference type="PROSITE" id="PS50134">
    <property type="entry name" value="ZF_TAZ"/>
    <property type="match status" value="1"/>
</dbReference>
<dbReference type="SUPFAM" id="SSF57933">
    <property type="entry name" value="TAZ domain"/>
    <property type="match status" value="1"/>
</dbReference>
<proteinExistence type="predicted"/>
<reference evidence="7" key="1">
    <citation type="submission" date="2022-10" db="EMBL/GenBank/DDBJ databases">
        <title>Genome assembly of Pristionchus species.</title>
        <authorList>
            <person name="Yoshida K."/>
            <person name="Sommer R.J."/>
        </authorList>
    </citation>
    <scope>NUCLEOTIDE SEQUENCE [LARGE SCALE GENOMIC DNA]</scope>
    <source>
        <strain evidence="7">RS5460</strain>
    </source>
</reference>
<dbReference type="Pfam" id="PF02135">
    <property type="entry name" value="zf-TAZ"/>
    <property type="match status" value="1"/>
</dbReference>
<feature type="domain" description="TAZ-type" evidence="5">
    <location>
        <begin position="1"/>
        <end position="77"/>
    </location>
</feature>
<feature type="zinc finger region" description="TAZ-type" evidence="4">
    <location>
        <begin position="1"/>
        <end position="77"/>
    </location>
</feature>
<keyword evidence="1 4" id="KW-0479">Metal-binding</keyword>
<keyword evidence="7" id="KW-1185">Reference proteome</keyword>
<name>A0AAN5C790_9BILA</name>
<evidence type="ECO:0000256" key="1">
    <source>
        <dbReference type="ARBA" id="ARBA00022723"/>
    </source>
</evidence>
<evidence type="ECO:0000256" key="2">
    <source>
        <dbReference type="ARBA" id="ARBA00022771"/>
    </source>
</evidence>
<dbReference type="InterPro" id="IPR035898">
    <property type="entry name" value="TAZ_dom_sf"/>
</dbReference>
<evidence type="ECO:0000256" key="4">
    <source>
        <dbReference type="PROSITE-ProRule" id="PRU00203"/>
    </source>
</evidence>
<keyword evidence="3 4" id="KW-0862">Zinc</keyword>
<evidence type="ECO:0000256" key="3">
    <source>
        <dbReference type="ARBA" id="ARBA00022833"/>
    </source>
</evidence>
<dbReference type="InterPro" id="IPR000197">
    <property type="entry name" value="Znf_TAZ"/>
</dbReference>
<dbReference type="EMBL" id="BTRK01000003">
    <property type="protein sequence ID" value="GMR40083.1"/>
    <property type="molecule type" value="Genomic_DNA"/>
</dbReference>
<dbReference type="Proteomes" id="UP001328107">
    <property type="component" value="Unassembled WGS sequence"/>
</dbReference>
<evidence type="ECO:0000313" key="7">
    <source>
        <dbReference type="Proteomes" id="UP001328107"/>
    </source>
</evidence>
<evidence type="ECO:0000259" key="5">
    <source>
        <dbReference type="PROSITE" id="PS50134"/>
    </source>
</evidence>
<evidence type="ECO:0000313" key="6">
    <source>
        <dbReference type="EMBL" id="GMR40083.1"/>
    </source>
</evidence>
<dbReference type="AlphaFoldDB" id="A0AAN5C790"/>
<feature type="non-terminal residue" evidence="6">
    <location>
        <position position="1"/>
    </location>
</feature>
<dbReference type="Gene3D" id="1.20.1020.10">
    <property type="entry name" value="TAZ domain"/>
    <property type="match status" value="1"/>
</dbReference>
<comment type="caution">
    <text evidence="6">The sequence shown here is derived from an EMBL/GenBank/DDBJ whole genome shotgun (WGS) entry which is preliminary data.</text>
</comment>
<dbReference type="GO" id="GO:0008270">
    <property type="term" value="F:zinc ion binding"/>
    <property type="evidence" value="ECO:0007669"/>
    <property type="project" value="UniProtKB-KW"/>
</dbReference>
<feature type="non-terminal residue" evidence="6">
    <location>
        <position position="96"/>
    </location>
</feature>
<protein>
    <recommendedName>
        <fullName evidence="5">TAZ-type domain-containing protein</fullName>
    </recommendedName>
</protein>
<gene>
    <name evidence="6" type="ORF">PMAYCL1PPCAC_10278</name>
</gene>
<keyword evidence="2 4" id="KW-0863">Zinc-finger</keyword>
<dbReference type="SMART" id="SM00551">
    <property type="entry name" value="ZnF_TAZ"/>
    <property type="match status" value="1"/>
</dbReference>